<comment type="caution">
    <text evidence="2">The sequence shown here is derived from an EMBL/GenBank/DDBJ whole genome shotgun (WGS) entry which is preliminary data.</text>
</comment>
<organism evidence="2 3">
    <name type="scientific">Dichotomopilus funicola</name>
    <dbReference type="NCBI Taxonomy" id="1934379"/>
    <lineage>
        <taxon>Eukaryota</taxon>
        <taxon>Fungi</taxon>
        <taxon>Dikarya</taxon>
        <taxon>Ascomycota</taxon>
        <taxon>Pezizomycotina</taxon>
        <taxon>Sordariomycetes</taxon>
        <taxon>Sordariomycetidae</taxon>
        <taxon>Sordariales</taxon>
        <taxon>Chaetomiaceae</taxon>
        <taxon>Dichotomopilus</taxon>
    </lineage>
</organism>
<feature type="region of interest" description="Disordered" evidence="1">
    <location>
        <begin position="24"/>
        <end position="73"/>
    </location>
</feature>
<reference evidence="2" key="1">
    <citation type="journal article" date="2023" name="Mol. Phylogenet. Evol.">
        <title>Genome-scale phylogeny and comparative genomics of the fungal order Sordariales.</title>
        <authorList>
            <person name="Hensen N."/>
            <person name="Bonometti L."/>
            <person name="Westerberg I."/>
            <person name="Brannstrom I.O."/>
            <person name="Guillou S."/>
            <person name="Cros-Aarteil S."/>
            <person name="Calhoun S."/>
            <person name="Haridas S."/>
            <person name="Kuo A."/>
            <person name="Mondo S."/>
            <person name="Pangilinan J."/>
            <person name="Riley R."/>
            <person name="LaButti K."/>
            <person name="Andreopoulos B."/>
            <person name="Lipzen A."/>
            <person name="Chen C."/>
            <person name="Yan M."/>
            <person name="Daum C."/>
            <person name="Ng V."/>
            <person name="Clum A."/>
            <person name="Steindorff A."/>
            <person name="Ohm R.A."/>
            <person name="Martin F."/>
            <person name="Silar P."/>
            <person name="Natvig D.O."/>
            <person name="Lalanne C."/>
            <person name="Gautier V."/>
            <person name="Ament-Velasquez S.L."/>
            <person name="Kruys A."/>
            <person name="Hutchinson M.I."/>
            <person name="Powell A.J."/>
            <person name="Barry K."/>
            <person name="Miller A.N."/>
            <person name="Grigoriev I.V."/>
            <person name="Debuchy R."/>
            <person name="Gladieux P."/>
            <person name="Hiltunen Thoren M."/>
            <person name="Johannesson H."/>
        </authorList>
    </citation>
    <scope>NUCLEOTIDE SEQUENCE</scope>
    <source>
        <strain evidence="2">CBS 141.50</strain>
    </source>
</reference>
<name>A0AAN6V8P4_9PEZI</name>
<accession>A0AAN6V8P4</accession>
<protein>
    <submittedName>
        <fullName evidence="2">Uncharacterized protein</fullName>
    </submittedName>
</protein>
<feature type="region of interest" description="Disordered" evidence="1">
    <location>
        <begin position="131"/>
        <end position="155"/>
    </location>
</feature>
<proteinExistence type="predicted"/>
<sequence>MTTLETSAPPVYTSHPQDVELAHLDHSSSRSRSPSLLTAPPPYPAGTNTSNTSLSTSTAGPTPGGPFNPTLHFQIQTTGKPWLSLPLPSRPDPIPIFSLHPDDSSLSASAHSSSPYYTCLRPERSSGSCYLTTGGSSNSGNSSNNTIPVTSSTTYRFGPNRPPVVRLFAPHTPPLPVETLNQLLYNKNQDVDVNGAGTGTSACGAWDTFTINSLGLLTRSIGFRSRLGYFEWRYAGRKERHAAAGAGIKGVEDLNSVLVLERVVKVARALNGASSSSKTGKDEEVRTVVAQFLRGEGCRTPGSGSSTAGNGGRLVMDLGGLEKGEREMAVALVVTTCLVMMKREVDRRRAQQIAIMAGAAGGN</sequence>
<feature type="compositionally biased region" description="Low complexity" evidence="1">
    <location>
        <begin position="47"/>
        <end position="58"/>
    </location>
</feature>
<evidence type="ECO:0000313" key="3">
    <source>
        <dbReference type="Proteomes" id="UP001302676"/>
    </source>
</evidence>
<evidence type="ECO:0000313" key="2">
    <source>
        <dbReference type="EMBL" id="KAK4146509.1"/>
    </source>
</evidence>
<gene>
    <name evidence="2" type="ORF">C8A04DRAFT_34968</name>
</gene>
<evidence type="ECO:0000256" key="1">
    <source>
        <dbReference type="SAM" id="MobiDB-lite"/>
    </source>
</evidence>
<dbReference type="RefSeq" id="XP_062639880.1">
    <property type="nucleotide sequence ID" value="XM_062783001.1"/>
</dbReference>
<dbReference type="GeneID" id="87819614"/>
<dbReference type="EMBL" id="MU853561">
    <property type="protein sequence ID" value="KAK4146509.1"/>
    <property type="molecule type" value="Genomic_DNA"/>
</dbReference>
<dbReference type="AlphaFoldDB" id="A0AAN6V8P4"/>
<reference evidence="2" key="2">
    <citation type="submission" date="2023-05" db="EMBL/GenBank/DDBJ databases">
        <authorList>
            <consortium name="Lawrence Berkeley National Laboratory"/>
            <person name="Steindorff A."/>
            <person name="Hensen N."/>
            <person name="Bonometti L."/>
            <person name="Westerberg I."/>
            <person name="Brannstrom I.O."/>
            <person name="Guillou S."/>
            <person name="Cros-Aarteil S."/>
            <person name="Calhoun S."/>
            <person name="Haridas S."/>
            <person name="Kuo A."/>
            <person name="Mondo S."/>
            <person name="Pangilinan J."/>
            <person name="Riley R."/>
            <person name="Labutti K."/>
            <person name="Andreopoulos B."/>
            <person name="Lipzen A."/>
            <person name="Chen C."/>
            <person name="Yanf M."/>
            <person name="Daum C."/>
            <person name="Ng V."/>
            <person name="Clum A."/>
            <person name="Ohm R."/>
            <person name="Martin F."/>
            <person name="Silar P."/>
            <person name="Natvig D."/>
            <person name="Lalanne C."/>
            <person name="Gautier V."/>
            <person name="Ament-Velasquez S.L."/>
            <person name="Kruys A."/>
            <person name="Hutchinson M.I."/>
            <person name="Powell A.J."/>
            <person name="Barry K."/>
            <person name="Miller A.N."/>
            <person name="Grigoriev I.V."/>
            <person name="Debuchy R."/>
            <person name="Gladieux P."/>
            <person name="Thoren M.H."/>
            <person name="Johannesson H."/>
        </authorList>
    </citation>
    <scope>NUCLEOTIDE SEQUENCE</scope>
    <source>
        <strain evidence="2">CBS 141.50</strain>
    </source>
</reference>
<dbReference type="Proteomes" id="UP001302676">
    <property type="component" value="Unassembled WGS sequence"/>
</dbReference>
<feature type="compositionally biased region" description="Low complexity" evidence="1">
    <location>
        <begin position="132"/>
        <end position="146"/>
    </location>
</feature>
<keyword evidence="3" id="KW-1185">Reference proteome</keyword>